<proteinExistence type="predicted"/>
<keyword evidence="2" id="KW-0238">DNA-binding</keyword>
<accession>A0A937CUJ8</accession>
<reference evidence="2 3" key="1">
    <citation type="journal article" date="2017" name="Int. J. Syst. Evol. Microbiol.">
        <title>Ramlibacter monticola sp. nov., isolated from forest soil.</title>
        <authorList>
            <person name="Chaudhary D.K."/>
            <person name="Kim J."/>
        </authorList>
    </citation>
    <scope>NUCLEOTIDE SEQUENCE [LARGE SCALE GENOMIC DNA]</scope>
    <source>
        <strain evidence="2 3">KACC 19175</strain>
    </source>
</reference>
<dbReference type="EMBL" id="JAEQNE010000003">
    <property type="protein sequence ID" value="MBL0392763.1"/>
    <property type="molecule type" value="Genomic_DNA"/>
</dbReference>
<comment type="caution">
    <text evidence="2">The sequence shown here is derived from an EMBL/GenBank/DDBJ whole genome shotgun (WGS) entry which is preliminary data.</text>
</comment>
<dbReference type="Pfam" id="PF11740">
    <property type="entry name" value="KfrA_N"/>
    <property type="match status" value="1"/>
</dbReference>
<sequence>MTLDVADRWREAAWSRILNTPATSFDYEIAGALRVVPTQGTGARSRTCGGTLLNLRRKKRGRPGVTLAEVLRACEALKAQGRAVGPTNVRLELGRGSFNTIVRHLRALGYGRPAPRKDS</sequence>
<feature type="domain" description="KfrA N-terminal DNA-binding" evidence="1">
    <location>
        <begin position="68"/>
        <end position="108"/>
    </location>
</feature>
<evidence type="ECO:0000313" key="2">
    <source>
        <dbReference type="EMBL" id="MBL0392763.1"/>
    </source>
</evidence>
<protein>
    <submittedName>
        <fullName evidence="2">DNA-binding protein</fullName>
    </submittedName>
</protein>
<dbReference type="InterPro" id="IPR021104">
    <property type="entry name" value="KfrA_DNA-bd_N"/>
</dbReference>
<dbReference type="Proteomes" id="UP000599109">
    <property type="component" value="Unassembled WGS sequence"/>
</dbReference>
<organism evidence="2 3">
    <name type="scientific">Ramlibacter monticola</name>
    <dbReference type="NCBI Taxonomy" id="1926872"/>
    <lineage>
        <taxon>Bacteria</taxon>
        <taxon>Pseudomonadati</taxon>
        <taxon>Pseudomonadota</taxon>
        <taxon>Betaproteobacteria</taxon>
        <taxon>Burkholderiales</taxon>
        <taxon>Comamonadaceae</taxon>
        <taxon>Ramlibacter</taxon>
    </lineage>
</organism>
<evidence type="ECO:0000313" key="3">
    <source>
        <dbReference type="Proteomes" id="UP000599109"/>
    </source>
</evidence>
<keyword evidence="3" id="KW-1185">Reference proteome</keyword>
<evidence type="ECO:0000259" key="1">
    <source>
        <dbReference type="Pfam" id="PF11740"/>
    </source>
</evidence>
<dbReference type="GO" id="GO:0003677">
    <property type="term" value="F:DNA binding"/>
    <property type="evidence" value="ECO:0007669"/>
    <property type="project" value="UniProtKB-KW"/>
</dbReference>
<gene>
    <name evidence="2" type="ORF">JJ685_16625</name>
</gene>
<dbReference type="AlphaFoldDB" id="A0A937CUJ8"/>
<name>A0A937CUJ8_9BURK</name>